<dbReference type="PANTHER" id="PTHR41774:SF1">
    <property type="entry name" value="NGG1P INTERACTING FACTOR NIF3"/>
    <property type="match status" value="1"/>
</dbReference>
<accession>A0A2N0ZE11</accession>
<sequence length="106" mass="12344">MEFTYVKVEVLLPEEHIESLRNRLNDLGVLTVGKYDHVVSYSHVKGYWRPLDNAQPYNGRTGEISFGSECKLEFKCSYKKIDQVKQAIKNIHPYEEPVIYVLPLLD</sequence>
<dbReference type="Proteomes" id="UP000233343">
    <property type="component" value="Unassembled WGS sequence"/>
</dbReference>
<name>A0A2N0ZE11_9BACI</name>
<dbReference type="InterPro" id="IPR036069">
    <property type="entry name" value="DUF34/NIF3_sf"/>
</dbReference>
<dbReference type="Pfam" id="PF03091">
    <property type="entry name" value="CutA1"/>
    <property type="match status" value="1"/>
</dbReference>
<dbReference type="AlphaFoldDB" id="A0A2N0ZE11"/>
<reference evidence="1 2" key="1">
    <citation type="journal article" date="2010" name="Int. J. Syst. Evol. Microbiol.">
        <title>Bacillus horneckiae sp. nov., isolated from a spacecraft-assembly clean room.</title>
        <authorList>
            <person name="Vaishampayan P."/>
            <person name="Probst A."/>
            <person name="Krishnamurthi S."/>
            <person name="Ghosh S."/>
            <person name="Osman S."/>
            <person name="McDowall A."/>
            <person name="Ruckmani A."/>
            <person name="Mayilraj S."/>
            <person name="Venkateswaran K."/>
        </authorList>
    </citation>
    <scope>NUCLEOTIDE SEQUENCE [LARGE SCALE GENOMIC DNA]</scope>
    <source>
        <strain evidence="2">1PO1SC</strain>
    </source>
</reference>
<dbReference type="SUPFAM" id="SSF102705">
    <property type="entry name" value="NIF3 (NGG1p interacting factor 3)-like"/>
    <property type="match status" value="1"/>
</dbReference>
<evidence type="ECO:0000313" key="2">
    <source>
        <dbReference type="Proteomes" id="UP000233343"/>
    </source>
</evidence>
<dbReference type="GO" id="GO:0010038">
    <property type="term" value="P:response to metal ion"/>
    <property type="evidence" value="ECO:0007669"/>
    <property type="project" value="InterPro"/>
</dbReference>
<dbReference type="PANTHER" id="PTHR41774">
    <property type="match status" value="1"/>
</dbReference>
<protein>
    <submittedName>
        <fullName evidence="1">Cytochrome C biogenesis protein</fullName>
    </submittedName>
</protein>
<keyword evidence="2" id="KW-1185">Reference proteome</keyword>
<dbReference type="Gene3D" id="3.30.70.120">
    <property type="match status" value="1"/>
</dbReference>
<proteinExistence type="predicted"/>
<dbReference type="InterPro" id="IPR004323">
    <property type="entry name" value="Ion_tolerance_CutA"/>
</dbReference>
<comment type="caution">
    <text evidence="1">The sequence shown here is derived from an EMBL/GenBank/DDBJ whole genome shotgun (WGS) entry which is preliminary data.</text>
</comment>
<dbReference type="InterPro" id="IPR015867">
    <property type="entry name" value="N-reg_PII/ATP_PRibTrfase_C"/>
</dbReference>
<dbReference type="RefSeq" id="WP_066190850.1">
    <property type="nucleotide sequence ID" value="NZ_CP194732.1"/>
</dbReference>
<gene>
    <name evidence="1" type="ORF">CWS20_16765</name>
</gene>
<organism evidence="1 2">
    <name type="scientific">Cytobacillus horneckiae</name>
    <dbReference type="NCBI Taxonomy" id="549687"/>
    <lineage>
        <taxon>Bacteria</taxon>
        <taxon>Bacillati</taxon>
        <taxon>Bacillota</taxon>
        <taxon>Bacilli</taxon>
        <taxon>Bacillales</taxon>
        <taxon>Bacillaceae</taxon>
        <taxon>Cytobacillus</taxon>
    </lineage>
</organism>
<dbReference type="EMBL" id="PISD01000036">
    <property type="protein sequence ID" value="PKG27749.1"/>
    <property type="molecule type" value="Genomic_DNA"/>
</dbReference>
<evidence type="ECO:0000313" key="1">
    <source>
        <dbReference type="EMBL" id="PKG27749.1"/>
    </source>
</evidence>